<evidence type="ECO:0000313" key="1">
    <source>
        <dbReference type="EMBL" id="CAA41692.1"/>
    </source>
</evidence>
<sequence length="154" mass="17657">MFPLLDAAIEPSDYPAMLRVECTRFNRVGLTTCSEMVFDPVFRPLVERPRGDLMILLRNYESLIRSCPPTPSRRGRQNAALGGDQYLLGVQLTMGWHHHVVFILSLILIWTQPRPAPLVRRRVLTDTLNYTREQLAEIVGAYFPLGWPLTCHLL</sequence>
<dbReference type="EMBL" id="X58891">
    <property type="protein sequence ID" value="CAA41692.1"/>
    <property type="molecule type" value="Genomic_DNA"/>
</dbReference>
<name>Q50211_MYCLR</name>
<accession>Q50211</accession>
<proteinExistence type="predicted"/>
<organism evidence="1">
    <name type="scientific">Mycobacterium leprae</name>
    <dbReference type="NCBI Taxonomy" id="1769"/>
    <lineage>
        <taxon>Bacteria</taxon>
        <taxon>Bacillati</taxon>
        <taxon>Actinomycetota</taxon>
        <taxon>Actinomycetes</taxon>
        <taxon>Mycobacteriales</taxon>
        <taxon>Mycobacteriaceae</taxon>
        <taxon>Mycobacterium</taxon>
    </lineage>
</organism>
<protein>
    <submittedName>
        <fullName evidence="1">Uncharacterized protein</fullName>
    </submittedName>
</protein>
<reference evidence="1" key="1">
    <citation type="journal article" date="1992" name="J. Gen. Microbiol.">
        <title>The nucleotide sequence of the promoter, 16S rRNA and spacer region of the ribosomal RNA operon of Mycobacterium tuberculosis and comparison with Mycobacterium leprae precursor rRNA.</title>
        <authorList>
            <person name="Kempsell K.E."/>
            <person name="Ji Y.E."/>
            <person name="Estrada I.C."/>
            <person name="Colston M.J."/>
            <person name="Cox R.A."/>
        </authorList>
    </citation>
    <scope>NUCLEOTIDE SEQUENCE</scope>
    <source>
        <strain evidence="1">Armadillo grown</strain>
    </source>
</reference>
<dbReference type="AlphaFoldDB" id="Q50211"/>